<reference evidence="2" key="1">
    <citation type="journal article" date="2020" name="ISME J.">
        <title>Comparative genomics reveals insights into cyanobacterial evolution and habitat adaptation.</title>
        <authorList>
            <person name="Chen M.Y."/>
            <person name="Teng W.K."/>
            <person name="Zhao L."/>
            <person name="Hu C.X."/>
            <person name="Zhou Y.K."/>
            <person name="Han B.P."/>
            <person name="Song L.R."/>
            <person name="Shu W.S."/>
        </authorList>
    </citation>
    <scope>NUCLEOTIDE SEQUENCE [LARGE SCALE GENOMIC DNA]</scope>
    <source>
        <strain evidence="2">FACHB-251</strain>
    </source>
</reference>
<keyword evidence="2" id="KW-1185">Reference proteome</keyword>
<organism evidence="1 2">
    <name type="scientific">Anabaena sphaerica FACHB-251</name>
    <dbReference type="NCBI Taxonomy" id="2692883"/>
    <lineage>
        <taxon>Bacteria</taxon>
        <taxon>Bacillati</taxon>
        <taxon>Cyanobacteriota</taxon>
        <taxon>Cyanophyceae</taxon>
        <taxon>Nostocales</taxon>
        <taxon>Nostocaceae</taxon>
        <taxon>Anabaena</taxon>
    </lineage>
</organism>
<proteinExistence type="predicted"/>
<accession>A0A927A2E5</accession>
<evidence type="ECO:0000313" key="1">
    <source>
        <dbReference type="EMBL" id="MBD2295176.1"/>
    </source>
</evidence>
<protein>
    <recommendedName>
        <fullName evidence="3">WYL domain-containing protein</fullName>
    </recommendedName>
</protein>
<dbReference type="Proteomes" id="UP000662185">
    <property type="component" value="Unassembled WGS sequence"/>
</dbReference>
<name>A0A927A2E5_9NOST</name>
<gene>
    <name evidence="1" type="ORF">H6G06_17230</name>
</gene>
<dbReference type="EMBL" id="JACJQU010000010">
    <property type="protein sequence ID" value="MBD2295176.1"/>
    <property type="molecule type" value="Genomic_DNA"/>
</dbReference>
<dbReference type="AlphaFoldDB" id="A0A927A2E5"/>
<evidence type="ECO:0000313" key="2">
    <source>
        <dbReference type="Proteomes" id="UP000662185"/>
    </source>
</evidence>
<sequence length="102" mass="12055">MSASTIELIKQAMNQKRLIDFYYHELHRIAEPHIIGLKNEFVQVLVYQIRGESNSIKLPNWRRMNLDDMSCLKILDETFFNKPLSPSDSHSSWDEILFTLDE</sequence>
<comment type="caution">
    <text evidence="1">The sequence shown here is derived from an EMBL/GenBank/DDBJ whole genome shotgun (WGS) entry which is preliminary data.</text>
</comment>
<evidence type="ECO:0008006" key="3">
    <source>
        <dbReference type="Google" id="ProtNLM"/>
    </source>
</evidence>